<accession>A0A7R9F2Z3</accession>
<dbReference type="AlphaFoldDB" id="A0A7R9F2Z3"/>
<name>A0A7R9F2Z3_9NEOP</name>
<sequence>MFLHQKVPGLIMEEASARDQSDNLPKIDSFMMASCFASNSCYISVEIRKEEADLIEDVNNQVQFYDPCIGTMRSIPNVFTSKDKPKEEADLVEDVNNQVQFYDPCSGIMRSIPNVFTSKDKSKVIDDARKKIVLNILWQVDSVRLMEEEANNIRQMNPMHVVSACSFKAAVPNLFQFAYPQLAWFLSAYPQTQILQAPHLPNLFHPLQIPKTSLKKGLLMYKSPCVTYHVSDTSWNKTGAIRRAILLHRSENTTLDRSEQRKQLNVACGRLVVWSLVCLGLRLSTLSDVFTSNKLHATSSHDDDAEGPTGPTKVLATYPELLGSIPGASIFFEKSFQIIWEAVALERATQLNITCPERDGVARGEERVREWSSERLSKLPEHSDTRRNRVEGKRVGGVSKGNYKSERGLRSVCHKFMGVVFFTWWMLADIRPVKENDR</sequence>
<proteinExistence type="predicted"/>
<reference evidence="1" key="1">
    <citation type="submission" date="2020-11" db="EMBL/GenBank/DDBJ databases">
        <authorList>
            <person name="Tran Van P."/>
        </authorList>
    </citation>
    <scope>NUCLEOTIDE SEQUENCE</scope>
</reference>
<organism evidence="1">
    <name type="scientific">Timema bartmani</name>
    <dbReference type="NCBI Taxonomy" id="61472"/>
    <lineage>
        <taxon>Eukaryota</taxon>
        <taxon>Metazoa</taxon>
        <taxon>Ecdysozoa</taxon>
        <taxon>Arthropoda</taxon>
        <taxon>Hexapoda</taxon>
        <taxon>Insecta</taxon>
        <taxon>Pterygota</taxon>
        <taxon>Neoptera</taxon>
        <taxon>Polyneoptera</taxon>
        <taxon>Phasmatodea</taxon>
        <taxon>Timematodea</taxon>
        <taxon>Timematoidea</taxon>
        <taxon>Timematidae</taxon>
        <taxon>Timema</taxon>
    </lineage>
</organism>
<gene>
    <name evidence="1" type="ORF">TBIB3V08_LOCUS8415</name>
</gene>
<dbReference type="EMBL" id="OD567725">
    <property type="protein sequence ID" value="CAD7446076.1"/>
    <property type="molecule type" value="Genomic_DNA"/>
</dbReference>
<protein>
    <submittedName>
        <fullName evidence="1">Uncharacterized protein</fullName>
    </submittedName>
</protein>
<evidence type="ECO:0000313" key="1">
    <source>
        <dbReference type="EMBL" id="CAD7446076.1"/>
    </source>
</evidence>